<keyword evidence="5" id="KW-0119">Carbohydrate metabolism</keyword>
<evidence type="ECO:0000256" key="2">
    <source>
        <dbReference type="ARBA" id="ARBA00022723"/>
    </source>
</evidence>
<accession>A0A916TLB1</accession>
<dbReference type="GO" id="GO:0046872">
    <property type="term" value="F:metal ion binding"/>
    <property type="evidence" value="ECO:0007669"/>
    <property type="project" value="UniProtKB-KW"/>
</dbReference>
<dbReference type="OrthoDB" id="9774177at2"/>
<gene>
    <name evidence="6" type="ORF">GCM10011316_25980</name>
</gene>
<reference evidence="6" key="2">
    <citation type="submission" date="2020-09" db="EMBL/GenBank/DDBJ databases">
        <authorList>
            <person name="Sun Q."/>
            <person name="Zhou Y."/>
        </authorList>
    </citation>
    <scope>NUCLEOTIDE SEQUENCE</scope>
    <source>
        <strain evidence="6">CGMCC 1.12426</strain>
    </source>
</reference>
<keyword evidence="7" id="KW-1185">Reference proteome</keyword>
<dbReference type="Proteomes" id="UP000605148">
    <property type="component" value="Unassembled WGS sequence"/>
</dbReference>
<keyword evidence="2" id="KW-0479">Metal-binding</keyword>
<organism evidence="6 7">
    <name type="scientific">Roseibium aquae</name>
    <dbReference type="NCBI Taxonomy" id="1323746"/>
    <lineage>
        <taxon>Bacteria</taxon>
        <taxon>Pseudomonadati</taxon>
        <taxon>Pseudomonadota</taxon>
        <taxon>Alphaproteobacteria</taxon>
        <taxon>Hyphomicrobiales</taxon>
        <taxon>Stappiaceae</taxon>
        <taxon>Roseibium</taxon>
    </lineage>
</organism>
<reference evidence="6" key="1">
    <citation type="journal article" date="2014" name="Int. J. Syst. Evol. Microbiol.">
        <title>Complete genome sequence of Corynebacterium casei LMG S-19264T (=DSM 44701T), isolated from a smear-ripened cheese.</title>
        <authorList>
            <consortium name="US DOE Joint Genome Institute (JGI-PGF)"/>
            <person name="Walter F."/>
            <person name="Albersmeier A."/>
            <person name="Kalinowski J."/>
            <person name="Ruckert C."/>
        </authorList>
    </citation>
    <scope>NUCLEOTIDE SEQUENCE</scope>
    <source>
        <strain evidence="6">CGMCC 1.12426</strain>
    </source>
</reference>
<dbReference type="SUPFAM" id="SSF88713">
    <property type="entry name" value="Glycoside hydrolase/deacetylase"/>
    <property type="match status" value="1"/>
</dbReference>
<evidence type="ECO:0000313" key="6">
    <source>
        <dbReference type="EMBL" id="GGB52745.1"/>
    </source>
</evidence>
<evidence type="ECO:0000313" key="7">
    <source>
        <dbReference type="Proteomes" id="UP000605148"/>
    </source>
</evidence>
<keyword evidence="4" id="KW-0460">Magnesium</keyword>
<dbReference type="AlphaFoldDB" id="A0A916TLB1"/>
<dbReference type="GO" id="GO:0016787">
    <property type="term" value="F:hydrolase activity"/>
    <property type="evidence" value="ECO:0007669"/>
    <property type="project" value="UniProtKB-KW"/>
</dbReference>
<protein>
    <recommendedName>
        <fullName evidence="8">YdjC-like protein</fullName>
    </recommendedName>
</protein>
<evidence type="ECO:0008006" key="8">
    <source>
        <dbReference type="Google" id="ProtNLM"/>
    </source>
</evidence>
<proteinExistence type="predicted"/>
<dbReference type="RefSeq" id="WP_150496533.1">
    <property type="nucleotide sequence ID" value="NZ_BMFA01000007.1"/>
</dbReference>
<sequence length="265" mass="29692">MKRVTLGALDYGVSFSVDRTLRQLLERGRLSAVGCLVASDLWSREFKPLQEVVDGLAHRALTGVTLAFSGDRVRPLSVRMRATYGDVMPAASKWAHRSMLRLLPDELLKEEAEAQIRRYSDLMGRAPDLVAVRDGLLAHPAIARIVTDAVRVNEGQTLPVLISPTDVPRLQNRLVKHAAKAGLKVLPKGPSLPETSDPERLHLLLKRHFDGLADMSFVASIPGRADNRLRRDEPRDKIAIRECQREVLSSQRFFQTLVEKDVYLH</sequence>
<dbReference type="InterPro" id="IPR006879">
    <property type="entry name" value="YdjC-like"/>
</dbReference>
<comment type="caution">
    <text evidence="6">The sequence shown here is derived from an EMBL/GenBank/DDBJ whole genome shotgun (WGS) entry which is preliminary data.</text>
</comment>
<name>A0A916TLB1_9HYPH</name>
<evidence type="ECO:0000256" key="1">
    <source>
        <dbReference type="ARBA" id="ARBA00001946"/>
    </source>
</evidence>
<dbReference type="GO" id="GO:0005975">
    <property type="term" value="P:carbohydrate metabolic process"/>
    <property type="evidence" value="ECO:0007669"/>
    <property type="project" value="InterPro"/>
</dbReference>
<dbReference type="Pfam" id="PF04794">
    <property type="entry name" value="YdjC"/>
    <property type="match status" value="1"/>
</dbReference>
<dbReference type="EMBL" id="BMFA01000007">
    <property type="protein sequence ID" value="GGB52745.1"/>
    <property type="molecule type" value="Genomic_DNA"/>
</dbReference>
<evidence type="ECO:0000256" key="5">
    <source>
        <dbReference type="ARBA" id="ARBA00023277"/>
    </source>
</evidence>
<keyword evidence="3" id="KW-0378">Hydrolase</keyword>
<comment type="cofactor">
    <cofactor evidence="1">
        <name>Mg(2+)</name>
        <dbReference type="ChEBI" id="CHEBI:18420"/>
    </cofactor>
</comment>
<evidence type="ECO:0000256" key="3">
    <source>
        <dbReference type="ARBA" id="ARBA00022801"/>
    </source>
</evidence>
<dbReference type="Gene3D" id="3.20.20.370">
    <property type="entry name" value="Glycoside hydrolase/deacetylase"/>
    <property type="match status" value="1"/>
</dbReference>
<dbReference type="InterPro" id="IPR011330">
    <property type="entry name" value="Glyco_hydro/deAcase_b/a-brl"/>
</dbReference>
<evidence type="ECO:0000256" key="4">
    <source>
        <dbReference type="ARBA" id="ARBA00022842"/>
    </source>
</evidence>